<dbReference type="CDD" id="cd04056">
    <property type="entry name" value="Peptidases_S53"/>
    <property type="match status" value="1"/>
</dbReference>
<dbReference type="PANTHER" id="PTHR14218">
    <property type="entry name" value="PROTEASE S8 TRIPEPTIDYL PEPTIDASE I CLN2"/>
    <property type="match status" value="1"/>
</dbReference>
<feature type="binding site" evidence="1">
    <location>
        <position position="423"/>
    </location>
    <ligand>
        <name>Ca(2+)</name>
        <dbReference type="ChEBI" id="CHEBI:29108"/>
    </ligand>
</feature>
<sequence>MPPWFHEPGHGSPGGNLYNISADLSRCDELITPACIKALYHVPLGNKAHPGNTLGIFEDGDFYAQEDLNLFFSNFTPYIPNGTHPTLDSIDGGYAPVNLSEAGGESSLDLQLTYPLIWPQGVTLFQTDDINYSSSNLTNSTGFYNSWLDAIDGSYCTYSAFGETGNLPIDPVYPDPLPGGYKGTLNCGTYEPTNVMSISYSQQEISVPANYQRRQCNEFMKLALQGHTIVFSSGDTGVAGRAADPRPNGCLGPNHTIFNPRWPDSCPYVTVVGATKVYPGKTVFEPESVANDLAGAPYKTAYSSGGGFSNIFPIPEFQKTAVNTYFELHDPGYAYYSGDEPLGANGGLYNRSGRGYPDVSANGDNMAVYVGGKATREGGTSASTPIFASIITRINEERLAIGKTPVGWINPVLYSHPEVLNDITNGTNPGCGTQGFGAVPGWDPSSGLGTPHYPRMLELFLSLP</sequence>
<accession>A0AAN7T9P1</accession>
<feature type="active site" description="Charge relay system" evidence="1">
    <location>
        <position position="381"/>
    </location>
</feature>
<dbReference type="PANTHER" id="PTHR14218:SF19">
    <property type="entry name" value="SERINE PROTEASE AORO, PUTATIVE (AFU_ORTHOLOGUE AFUA_6G10250)-RELATED"/>
    <property type="match status" value="1"/>
</dbReference>
<keyword evidence="1" id="KW-0479">Metal-binding</keyword>
<feature type="active site" description="Charge relay system" evidence="1">
    <location>
        <position position="109"/>
    </location>
</feature>
<dbReference type="Gene3D" id="3.40.50.200">
    <property type="entry name" value="Peptidase S8/S53 domain"/>
    <property type="match status" value="1"/>
</dbReference>
<dbReference type="GO" id="GO:0004252">
    <property type="term" value="F:serine-type endopeptidase activity"/>
    <property type="evidence" value="ECO:0007669"/>
    <property type="project" value="UniProtKB-UniRule"/>
</dbReference>
<dbReference type="GO" id="GO:0006508">
    <property type="term" value="P:proteolysis"/>
    <property type="evidence" value="ECO:0007669"/>
    <property type="project" value="UniProtKB-KW"/>
</dbReference>
<keyword evidence="1" id="KW-0645">Protease</keyword>
<dbReference type="GO" id="GO:0046872">
    <property type="term" value="F:metal ion binding"/>
    <property type="evidence" value="ECO:0007669"/>
    <property type="project" value="UniProtKB-UniRule"/>
</dbReference>
<dbReference type="AlphaFoldDB" id="A0AAN7T9P1"/>
<organism evidence="3 4">
    <name type="scientific">Meristemomyces frigidus</name>
    <dbReference type="NCBI Taxonomy" id="1508187"/>
    <lineage>
        <taxon>Eukaryota</taxon>
        <taxon>Fungi</taxon>
        <taxon>Dikarya</taxon>
        <taxon>Ascomycota</taxon>
        <taxon>Pezizomycotina</taxon>
        <taxon>Dothideomycetes</taxon>
        <taxon>Dothideomycetidae</taxon>
        <taxon>Mycosphaerellales</taxon>
        <taxon>Teratosphaeriaceae</taxon>
        <taxon>Meristemomyces</taxon>
    </lineage>
</organism>
<feature type="binding site" evidence="1">
    <location>
        <position position="441"/>
    </location>
    <ligand>
        <name>Ca(2+)</name>
        <dbReference type="ChEBI" id="CHEBI:29108"/>
    </ligand>
</feature>
<keyword evidence="1" id="KW-0720">Serine protease</keyword>
<dbReference type="GO" id="GO:0008240">
    <property type="term" value="F:tripeptidyl-peptidase activity"/>
    <property type="evidence" value="ECO:0007669"/>
    <property type="project" value="TreeGrafter"/>
</dbReference>
<dbReference type="PROSITE" id="PS51695">
    <property type="entry name" value="SEDOLISIN"/>
    <property type="match status" value="1"/>
</dbReference>
<evidence type="ECO:0000256" key="1">
    <source>
        <dbReference type="PROSITE-ProRule" id="PRU01032"/>
    </source>
</evidence>
<dbReference type="InterPro" id="IPR036852">
    <property type="entry name" value="Peptidase_S8/S53_dom_sf"/>
</dbReference>
<feature type="binding site" evidence="1">
    <location>
        <position position="422"/>
    </location>
    <ligand>
        <name>Ca(2+)</name>
        <dbReference type="ChEBI" id="CHEBI:29108"/>
    </ligand>
</feature>
<comment type="caution">
    <text evidence="3">The sequence shown here is derived from an EMBL/GenBank/DDBJ whole genome shotgun (WGS) entry which is preliminary data.</text>
</comment>
<dbReference type="EMBL" id="JAVRRL010000093">
    <property type="protein sequence ID" value="KAK5108167.1"/>
    <property type="molecule type" value="Genomic_DNA"/>
</dbReference>
<feature type="binding site" evidence="1">
    <location>
        <position position="443"/>
    </location>
    <ligand>
        <name>Ca(2+)</name>
        <dbReference type="ChEBI" id="CHEBI:29108"/>
    </ligand>
</feature>
<dbReference type="SUPFAM" id="SSF52743">
    <property type="entry name" value="Subtilisin-like"/>
    <property type="match status" value="1"/>
</dbReference>
<gene>
    <name evidence="3" type="ORF">LTR62_008698</name>
</gene>
<feature type="active site" description="Charge relay system" evidence="1">
    <location>
        <position position="105"/>
    </location>
</feature>
<proteinExistence type="predicted"/>
<dbReference type="InterPro" id="IPR030400">
    <property type="entry name" value="Sedolisin_dom"/>
</dbReference>
<comment type="cofactor">
    <cofactor evidence="1">
        <name>Ca(2+)</name>
        <dbReference type="ChEBI" id="CHEBI:29108"/>
    </cofactor>
    <text evidence="1">Binds 1 Ca(2+) ion per subunit.</text>
</comment>
<evidence type="ECO:0000313" key="4">
    <source>
        <dbReference type="Proteomes" id="UP001310890"/>
    </source>
</evidence>
<protein>
    <recommendedName>
        <fullName evidence="2">Peptidase S53 domain-containing protein</fullName>
    </recommendedName>
</protein>
<name>A0AAN7T9P1_9PEZI</name>
<dbReference type="InterPro" id="IPR050819">
    <property type="entry name" value="Tripeptidyl-peptidase_I"/>
</dbReference>
<keyword evidence="1" id="KW-0378">Hydrolase</keyword>
<evidence type="ECO:0000259" key="2">
    <source>
        <dbReference type="PROSITE" id="PS51695"/>
    </source>
</evidence>
<evidence type="ECO:0000313" key="3">
    <source>
        <dbReference type="EMBL" id="KAK5108167.1"/>
    </source>
</evidence>
<feature type="domain" description="Peptidase S53" evidence="2">
    <location>
        <begin position="30"/>
        <end position="463"/>
    </location>
</feature>
<keyword evidence="1" id="KW-0106">Calcium</keyword>
<reference evidence="3" key="1">
    <citation type="submission" date="2023-08" db="EMBL/GenBank/DDBJ databases">
        <title>Black Yeasts Isolated from many extreme environments.</title>
        <authorList>
            <person name="Coleine C."/>
            <person name="Stajich J.E."/>
            <person name="Selbmann L."/>
        </authorList>
    </citation>
    <scope>NUCLEOTIDE SEQUENCE</scope>
    <source>
        <strain evidence="3">CCFEE 5401</strain>
    </source>
</reference>
<dbReference type="Proteomes" id="UP001310890">
    <property type="component" value="Unassembled WGS sequence"/>
</dbReference>